<dbReference type="EMBL" id="CAJNOR010000969">
    <property type="protein sequence ID" value="CAF1047593.1"/>
    <property type="molecule type" value="Genomic_DNA"/>
</dbReference>
<dbReference type="OrthoDB" id="10040772at2759"/>
<evidence type="ECO:0000256" key="1">
    <source>
        <dbReference type="SAM" id="MobiDB-lite"/>
    </source>
</evidence>
<dbReference type="InterPro" id="IPR002048">
    <property type="entry name" value="EF_hand_dom"/>
</dbReference>
<keyword evidence="5" id="KW-1185">Reference proteome</keyword>
<sequence>MSKSFAAVKNDLSVAREGDYSWKYLTNTYFNNSKQLNSSKSTSSIQENYYKSLPSAIPIRMNQILKAQNTNAPWLLNALKKKFHRSRKEKKERSLLKETDSNKTRTNISVSFAEELLDKPLNHDGTSGKWIVNEKEIILPLMNEFDLSLVEQFNVSRAMSSSTSPTIDDSLHMRHYQYDFQPSNASSVTLQTDDQQAHTSLMIVEETKQKVSINEESPVDFSSIASVVKTYYTTSQEQLEFLHKKDVTISVNSLTVEPIDETRPLASGDSPVQTRSKRAKSTSAVQSDRRQSRSLTANKRGKKRSESTNKKKNKSYQEHLLTKEEIELREALRIIDLDNIGFFSPSELRKILKEIGISTADISKIERCLPLDDDGHYSIDNLIKLLLGTQ</sequence>
<gene>
    <name evidence="3" type="ORF">EDS130_LOCUS13320</name>
    <name evidence="4" type="ORF">XAT740_LOCUS15599</name>
</gene>
<dbReference type="EMBL" id="CAJNOJ010000052">
    <property type="protein sequence ID" value="CAF0970016.1"/>
    <property type="molecule type" value="Genomic_DNA"/>
</dbReference>
<reference evidence="4" key="1">
    <citation type="submission" date="2021-02" db="EMBL/GenBank/DDBJ databases">
        <authorList>
            <person name="Nowell W R."/>
        </authorList>
    </citation>
    <scope>NUCLEOTIDE SEQUENCE</scope>
</reference>
<proteinExistence type="predicted"/>
<accession>A0A814K8A8</accession>
<dbReference type="PROSITE" id="PS50222">
    <property type="entry name" value="EF_HAND_2"/>
    <property type="match status" value="1"/>
</dbReference>
<feature type="domain" description="EF-hand" evidence="2">
    <location>
        <begin position="323"/>
        <end position="358"/>
    </location>
</feature>
<dbReference type="Proteomes" id="UP000663828">
    <property type="component" value="Unassembled WGS sequence"/>
</dbReference>
<feature type="region of interest" description="Disordered" evidence="1">
    <location>
        <begin position="260"/>
        <end position="316"/>
    </location>
</feature>
<evidence type="ECO:0000313" key="3">
    <source>
        <dbReference type="EMBL" id="CAF0970016.1"/>
    </source>
</evidence>
<comment type="caution">
    <text evidence="4">The sequence shown here is derived from an EMBL/GenBank/DDBJ whole genome shotgun (WGS) entry which is preliminary data.</text>
</comment>
<evidence type="ECO:0000313" key="5">
    <source>
        <dbReference type="Proteomes" id="UP000663828"/>
    </source>
</evidence>
<protein>
    <recommendedName>
        <fullName evidence="2">EF-hand domain-containing protein</fullName>
    </recommendedName>
</protein>
<dbReference type="GO" id="GO:0005509">
    <property type="term" value="F:calcium ion binding"/>
    <property type="evidence" value="ECO:0007669"/>
    <property type="project" value="InterPro"/>
</dbReference>
<feature type="compositionally biased region" description="Basic and acidic residues" evidence="1">
    <location>
        <begin position="304"/>
        <end position="316"/>
    </location>
</feature>
<dbReference type="InterPro" id="IPR011992">
    <property type="entry name" value="EF-hand-dom_pair"/>
</dbReference>
<evidence type="ECO:0000259" key="2">
    <source>
        <dbReference type="PROSITE" id="PS50222"/>
    </source>
</evidence>
<dbReference type="Gene3D" id="1.10.238.10">
    <property type="entry name" value="EF-hand"/>
    <property type="match status" value="1"/>
</dbReference>
<dbReference type="AlphaFoldDB" id="A0A814K8A8"/>
<name>A0A814K8A8_ADIRI</name>
<dbReference type="Proteomes" id="UP000663852">
    <property type="component" value="Unassembled WGS sequence"/>
</dbReference>
<organism evidence="4 5">
    <name type="scientific">Adineta ricciae</name>
    <name type="common">Rotifer</name>
    <dbReference type="NCBI Taxonomy" id="249248"/>
    <lineage>
        <taxon>Eukaryota</taxon>
        <taxon>Metazoa</taxon>
        <taxon>Spiralia</taxon>
        <taxon>Gnathifera</taxon>
        <taxon>Rotifera</taxon>
        <taxon>Eurotatoria</taxon>
        <taxon>Bdelloidea</taxon>
        <taxon>Adinetida</taxon>
        <taxon>Adinetidae</taxon>
        <taxon>Adineta</taxon>
    </lineage>
</organism>
<dbReference type="SUPFAM" id="SSF47473">
    <property type="entry name" value="EF-hand"/>
    <property type="match status" value="1"/>
</dbReference>
<evidence type="ECO:0000313" key="4">
    <source>
        <dbReference type="EMBL" id="CAF1047593.1"/>
    </source>
</evidence>